<keyword evidence="2" id="KW-1185">Reference proteome</keyword>
<proteinExistence type="predicted"/>
<protein>
    <submittedName>
        <fullName evidence="1">Lipopolysaccharide kinase InaA family protein</fullName>
    </submittedName>
</protein>
<name>A0ABW5KMW6_9FLAO</name>
<evidence type="ECO:0000313" key="2">
    <source>
        <dbReference type="Proteomes" id="UP001597472"/>
    </source>
</evidence>
<comment type="caution">
    <text evidence="1">The sequence shown here is derived from an EMBL/GenBank/DDBJ whole genome shotgun (WGS) entry which is preliminary data.</text>
</comment>
<gene>
    <name evidence="1" type="ORF">ACFSQP_00680</name>
</gene>
<organism evidence="1 2">
    <name type="scientific">Bizionia sediminis</name>
    <dbReference type="NCBI Taxonomy" id="1737064"/>
    <lineage>
        <taxon>Bacteria</taxon>
        <taxon>Pseudomonadati</taxon>
        <taxon>Bacteroidota</taxon>
        <taxon>Flavobacteriia</taxon>
        <taxon>Flavobacteriales</taxon>
        <taxon>Flavobacteriaceae</taxon>
        <taxon>Bizionia</taxon>
    </lineage>
</organism>
<dbReference type="GO" id="GO:0016301">
    <property type="term" value="F:kinase activity"/>
    <property type="evidence" value="ECO:0007669"/>
    <property type="project" value="UniProtKB-KW"/>
</dbReference>
<sequence>MIKNGRVNNEFLAHEAYLNSIIENYDTTGENFGNQDRNSLKLFDLNGLTINVKSFKIPNLVNQIAYRFFRKSKAQRSFEYANRLLELHIGTPQPIAYFEYKTPFLYKKSYYMSAHLPYDLTYRELTTDLKYPNHEAILRAFTRFTFSLHKAGVNFLDHSPGNTLIQLNGGTYKFYLVDLNRMEFGTLDFETRIKNFARLTIHKSMVEVMSDEYAKLSGYDYERVFNLMWAETEAFQYRFHRKRRLKNKIFFWRKK</sequence>
<evidence type="ECO:0000313" key="1">
    <source>
        <dbReference type="EMBL" id="MFD2550316.1"/>
    </source>
</evidence>
<dbReference type="RefSeq" id="WP_376891044.1">
    <property type="nucleotide sequence ID" value="NZ_JBHULS010000001.1"/>
</dbReference>
<dbReference type="EMBL" id="JBHULS010000001">
    <property type="protein sequence ID" value="MFD2550316.1"/>
    <property type="molecule type" value="Genomic_DNA"/>
</dbReference>
<dbReference type="Pfam" id="PF06293">
    <property type="entry name" value="Kdo"/>
    <property type="match status" value="1"/>
</dbReference>
<dbReference type="Proteomes" id="UP001597472">
    <property type="component" value="Unassembled WGS sequence"/>
</dbReference>
<keyword evidence="1" id="KW-0418">Kinase</keyword>
<keyword evidence="1" id="KW-0808">Transferase</keyword>
<reference evidence="2" key="1">
    <citation type="journal article" date="2019" name="Int. J. Syst. Evol. Microbiol.">
        <title>The Global Catalogue of Microorganisms (GCM) 10K type strain sequencing project: providing services to taxonomists for standard genome sequencing and annotation.</title>
        <authorList>
            <consortium name="The Broad Institute Genomics Platform"/>
            <consortium name="The Broad Institute Genome Sequencing Center for Infectious Disease"/>
            <person name="Wu L."/>
            <person name="Ma J."/>
        </authorList>
    </citation>
    <scope>NUCLEOTIDE SEQUENCE [LARGE SCALE GENOMIC DNA]</scope>
    <source>
        <strain evidence="2">KCTC 42587</strain>
    </source>
</reference>
<accession>A0ABW5KMW6</accession>